<dbReference type="Proteomes" id="UP000184447">
    <property type="component" value="Unassembled WGS sequence"/>
</dbReference>
<dbReference type="AlphaFoldDB" id="A0A1M5WT44"/>
<sequence>MQDILTIIRKEFWQLEISKKRIFIVIIFILLPVVGISYNVFITDERALLPINSIAIFLSILIAISLSSQLSLNTILDEKKTKTLESLLATNISKFAIIIGKVMPPVIISTAISILSLLLLKIYSLIILNQNNISINYSISLFYIIFILSYFSSCITVLMTILITDEKIIPVISNVPLYLIIFVLIKYGGQISLNLTYIVITLFICIIVTWIATITINRVTLITKI</sequence>
<evidence type="ECO:0000313" key="3">
    <source>
        <dbReference type="Proteomes" id="UP000184447"/>
    </source>
</evidence>
<name>A0A1M5WT44_9CLOT</name>
<evidence type="ECO:0008006" key="4">
    <source>
        <dbReference type="Google" id="ProtNLM"/>
    </source>
</evidence>
<feature type="transmembrane region" description="Helical" evidence="1">
    <location>
        <begin position="106"/>
        <end position="128"/>
    </location>
</feature>
<gene>
    <name evidence="2" type="ORF">SAMN02745207_03100</name>
</gene>
<keyword evidence="1" id="KW-1133">Transmembrane helix</keyword>
<keyword evidence="3" id="KW-1185">Reference proteome</keyword>
<organism evidence="2 3">
    <name type="scientific">Clostridium grantii DSM 8605</name>
    <dbReference type="NCBI Taxonomy" id="1121316"/>
    <lineage>
        <taxon>Bacteria</taxon>
        <taxon>Bacillati</taxon>
        <taxon>Bacillota</taxon>
        <taxon>Clostridia</taxon>
        <taxon>Eubacteriales</taxon>
        <taxon>Clostridiaceae</taxon>
        <taxon>Clostridium</taxon>
    </lineage>
</organism>
<proteinExistence type="predicted"/>
<keyword evidence="1" id="KW-0812">Transmembrane</keyword>
<protein>
    <recommendedName>
        <fullName evidence="4">ABC-2 type transport system permease protein</fullName>
    </recommendedName>
</protein>
<feature type="transmembrane region" description="Helical" evidence="1">
    <location>
        <begin position="47"/>
        <end position="72"/>
    </location>
</feature>
<reference evidence="2 3" key="1">
    <citation type="submission" date="2016-11" db="EMBL/GenBank/DDBJ databases">
        <authorList>
            <person name="Jaros S."/>
            <person name="Januszkiewicz K."/>
            <person name="Wedrychowicz H."/>
        </authorList>
    </citation>
    <scope>NUCLEOTIDE SEQUENCE [LARGE SCALE GENOMIC DNA]</scope>
    <source>
        <strain evidence="2 3">DSM 8605</strain>
    </source>
</reference>
<evidence type="ECO:0000256" key="1">
    <source>
        <dbReference type="SAM" id="Phobius"/>
    </source>
</evidence>
<accession>A0A1M5WT44</accession>
<keyword evidence="1" id="KW-0472">Membrane</keyword>
<feature type="transmembrane region" description="Helical" evidence="1">
    <location>
        <begin position="140"/>
        <end position="162"/>
    </location>
</feature>
<feature type="transmembrane region" description="Helical" evidence="1">
    <location>
        <begin position="197"/>
        <end position="216"/>
    </location>
</feature>
<dbReference type="STRING" id="1121316.SAMN02745207_03100"/>
<dbReference type="RefSeq" id="WP_073339400.1">
    <property type="nucleotide sequence ID" value="NZ_FQXM01000020.1"/>
</dbReference>
<evidence type="ECO:0000313" key="2">
    <source>
        <dbReference type="EMBL" id="SHH90699.1"/>
    </source>
</evidence>
<feature type="transmembrane region" description="Helical" evidence="1">
    <location>
        <begin position="21"/>
        <end position="41"/>
    </location>
</feature>
<dbReference type="EMBL" id="FQXM01000020">
    <property type="protein sequence ID" value="SHH90699.1"/>
    <property type="molecule type" value="Genomic_DNA"/>
</dbReference>
<feature type="transmembrane region" description="Helical" evidence="1">
    <location>
        <begin position="168"/>
        <end position="185"/>
    </location>
</feature>